<dbReference type="InterPro" id="IPR011659">
    <property type="entry name" value="WD40"/>
</dbReference>
<evidence type="ECO:0000313" key="3">
    <source>
        <dbReference type="EMBL" id="GAA3955765.1"/>
    </source>
</evidence>
<reference evidence="4" key="1">
    <citation type="journal article" date="2019" name="Int. J. Syst. Evol. Microbiol.">
        <title>The Global Catalogue of Microorganisms (GCM) 10K type strain sequencing project: providing services to taxonomists for standard genome sequencing and annotation.</title>
        <authorList>
            <consortium name="The Broad Institute Genomics Platform"/>
            <consortium name="The Broad Institute Genome Sequencing Center for Infectious Disease"/>
            <person name="Wu L."/>
            <person name="Ma J."/>
        </authorList>
    </citation>
    <scope>NUCLEOTIDE SEQUENCE [LARGE SCALE GENOMIC DNA]</scope>
    <source>
        <strain evidence="4">JCM 17555</strain>
    </source>
</reference>
<feature type="region of interest" description="Disordered" evidence="1">
    <location>
        <begin position="25"/>
        <end position="68"/>
    </location>
</feature>
<dbReference type="Gene3D" id="2.120.10.30">
    <property type="entry name" value="TolB, C-terminal domain"/>
    <property type="match status" value="2"/>
</dbReference>
<keyword evidence="4" id="KW-1185">Reference proteome</keyword>
<evidence type="ECO:0000256" key="1">
    <source>
        <dbReference type="SAM" id="MobiDB-lite"/>
    </source>
</evidence>
<dbReference type="EMBL" id="BAABBO010000007">
    <property type="protein sequence ID" value="GAA3955765.1"/>
    <property type="molecule type" value="Genomic_DNA"/>
</dbReference>
<proteinExistence type="predicted"/>
<dbReference type="Proteomes" id="UP001501337">
    <property type="component" value="Unassembled WGS sequence"/>
</dbReference>
<organism evidence="3 4">
    <name type="scientific">Allohahella marinimesophila</name>
    <dbReference type="NCBI Taxonomy" id="1054972"/>
    <lineage>
        <taxon>Bacteria</taxon>
        <taxon>Pseudomonadati</taxon>
        <taxon>Pseudomonadota</taxon>
        <taxon>Gammaproteobacteria</taxon>
        <taxon>Oceanospirillales</taxon>
        <taxon>Hahellaceae</taxon>
        <taxon>Allohahella</taxon>
    </lineage>
</organism>
<accession>A0ABP7NX33</accession>
<keyword evidence="2" id="KW-0732">Signal</keyword>
<comment type="caution">
    <text evidence="3">The sequence shown here is derived from an EMBL/GenBank/DDBJ whole genome shotgun (WGS) entry which is preliminary data.</text>
</comment>
<evidence type="ECO:0000256" key="2">
    <source>
        <dbReference type="SAM" id="SignalP"/>
    </source>
</evidence>
<sequence>MKSASPVRAILAAVIMLTLGACAEETGGRGSSGAANPPPPAGGEPSGGGPAPGSPAGEPGDTGGTDTAAPFERSVAYISSEDDGDEQKLYAIDIDGQNLVELSGNPQRNGKVSSVVLSPDGRWAAYVAEHDRAKALDLYVTNRDGSIRQKLSSDIKRNSAVRSVTWSPDSSQLAYIISSSDSKKKDELWLVSADGSSNRRVVWDNESEFLSGSGYSWSASGRFLGISVKRGYGMTYFSVSAIGEMQAVSVGIGNLFSNSWGAWSADEDRFAYISSVPFRAPVLTSYEADRGVRSEVVNTLNIGDGILALRWSPDSRYIASFAPSKGGIFVAPVSGGANTQVSAEDSTGLSSARNFVWAPDNASVAMVAIEDRQYQLLLARADGSSTITYPLVDPGTKVRASSAVFSPNSQYLAYIDGRDQGRLYISDGGGFGTRQTLASADRPFGSLYWARDGSGLLYEAETSGDSKRALRFVSLDGQQDSVVSTNLSDDDDEVLCIAVMPNGIARDQQNGCQLFSN</sequence>
<evidence type="ECO:0000313" key="4">
    <source>
        <dbReference type="Proteomes" id="UP001501337"/>
    </source>
</evidence>
<name>A0ABP7NX33_9GAMM</name>
<dbReference type="RefSeq" id="WP_344804490.1">
    <property type="nucleotide sequence ID" value="NZ_BAABBO010000007.1"/>
</dbReference>
<dbReference type="Pfam" id="PF07676">
    <property type="entry name" value="PD40"/>
    <property type="match status" value="1"/>
</dbReference>
<evidence type="ECO:0008006" key="5">
    <source>
        <dbReference type="Google" id="ProtNLM"/>
    </source>
</evidence>
<protein>
    <recommendedName>
        <fullName evidence="5">WD40 repeat protein</fullName>
    </recommendedName>
</protein>
<dbReference type="PROSITE" id="PS51257">
    <property type="entry name" value="PROKAR_LIPOPROTEIN"/>
    <property type="match status" value="1"/>
</dbReference>
<feature type="signal peptide" evidence="2">
    <location>
        <begin position="1"/>
        <end position="23"/>
    </location>
</feature>
<feature type="chain" id="PRO_5046767526" description="WD40 repeat protein" evidence="2">
    <location>
        <begin position="24"/>
        <end position="517"/>
    </location>
</feature>
<dbReference type="InterPro" id="IPR011042">
    <property type="entry name" value="6-blade_b-propeller_TolB-like"/>
</dbReference>
<dbReference type="SUPFAM" id="SSF82171">
    <property type="entry name" value="DPP6 N-terminal domain-like"/>
    <property type="match status" value="2"/>
</dbReference>
<gene>
    <name evidence="3" type="ORF">GCM10022278_12920</name>
</gene>